<dbReference type="AlphaFoldDB" id="A0A183GTP3"/>
<reference evidence="4" key="2">
    <citation type="submission" date="2019-09" db="UniProtKB">
        <authorList>
            <consortium name="WormBaseParasite"/>
        </authorList>
    </citation>
    <scope>IDENTIFICATION</scope>
</reference>
<evidence type="ECO:0000313" key="4">
    <source>
        <dbReference type="WBParaSite" id="HPBE_0002606301-mRNA-1"/>
    </source>
</evidence>
<dbReference type="Proteomes" id="UP000050761">
    <property type="component" value="Unassembled WGS sequence"/>
</dbReference>
<gene>
    <name evidence="2" type="ORF">HPBE_LOCUS26061</name>
</gene>
<accession>A0A183GTP3</accession>
<dbReference type="EMBL" id="UZAH01039116">
    <property type="protein sequence ID" value="VDP55454.1"/>
    <property type="molecule type" value="Genomic_DNA"/>
</dbReference>
<dbReference type="WBParaSite" id="HPBE_0002606301-mRNA-1">
    <property type="protein sequence ID" value="HPBE_0002606301-mRNA-1"/>
    <property type="gene ID" value="HPBE_0002606301"/>
</dbReference>
<proteinExistence type="predicted"/>
<evidence type="ECO:0000313" key="2">
    <source>
        <dbReference type="EMBL" id="VDP55454.1"/>
    </source>
</evidence>
<organism evidence="3 4">
    <name type="scientific">Heligmosomoides polygyrus</name>
    <name type="common">Parasitic roundworm</name>
    <dbReference type="NCBI Taxonomy" id="6339"/>
    <lineage>
        <taxon>Eukaryota</taxon>
        <taxon>Metazoa</taxon>
        <taxon>Ecdysozoa</taxon>
        <taxon>Nematoda</taxon>
        <taxon>Chromadorea</taxon>
        <taxon>Rhabditida</taxon>
        <taxon>Rhabditina</taxon>
        <taxon>Rhabditomorpha</taxon>
        <taxon>Strongyloidea</taxon>
        <taxon>Heligmosomidae</taxon>
        <taxon>Heligmosomoides</taxon>
    </lineage>
</organism>
<sequence>MPPKSQPASAKRATRGASLPRPNQVGTQALEGDDEYAGKSAAELIRLALEMNADPVIARILLAAARKIPADFSEALESEKRSRSIVISGLEEAAGDIPPSAKQAVLEKDVGVYSTYLT</sequence>
<protein>
    <submittedName>
        <fullName evidence="4">Chromosome partitioning protein ParB</fullName>
    </submittedName>
</protein>
<dbReference type="OrthoDB" id="5870018at2759"/>
<evidence type="ECO:0000313" key="3">
    <source>
        <dbReference type="Proteomes" id="UP000050761"/>
    </source>
</evidence>
<feature type="region of interest" description="Disordered" evidence="1">
    <location>
        <begin position="1"/>
        <end position="33"/>
    </location>
</feature>
<keyword evidence="3" id="KW-1185">Reference proteome</keyword>
<reference evidence="2 3" key="1">
    <citation type="submission" date="2018-11" db="EMBL/GenBank/DDBJ databases">
        <authorList>
            <consortium name="Pathogen Informatics"/>
        </authorList>
    </citation>
    <scope>NUCLEOTIDE SEQUENCE [LARGE SCALE GENOMIC DNA]</scope>
</reference>
<accession>A0A3P8FCK4</accession>
<evidence type="ECO:0000256" key="1">
    <source>
        <dbReference type="SAM" id="MobiDB-lite"/>
    </source>
</evidence>
<name>A0A183GTP3_HELPZ</name>